<sequence length="99" mass="8862">MAPGRAWAGAAGAARCTEAASATLPRSATGTVGSGGASPGLGGDMGAAAARWTTGVGTGGAGRTGGIGAASGTGAALGLTSARCTTGAGPSPRPGTFDA</sequence>
<accession>A0A918HC83</accession>
<comment type="caution">
    <text evidence="2">The sequence shown here is derived from an EMBL/GenBank/DDBJ whole genome shotgun (WGS) entry which is preliminary data.</text>
</comment>
<name>A0A918HC83_9ACTN</name>
<organism evidence="2 3">
    <name type="scientific">Streptomyces purpureus</name>
    <dbReference type="NCBI Taxonomy" id="1951"/>
    <lineage>
        <taxon>Bacteria</taxon>
        <taxon>Bacillati</taxon>
        <taxon>Actinomycetota</taxon>
        <taxon>Actinomycetes</taxon>
        <taxon>Kitasatosporales</taxon>
        <taxon>Streptomycetaceae</taxon>
        <taxon>Streptomyces</taxon>
    </lineage>
</organism>
<proteinExistence type="predicted"/>
<dbReference type="EMBL" id="BMQQ01000023">
    <property type="protein sequence ID" value="GGT50639.1"/>
    <property type="molecule type" value="Genomic_DNA"/>
</dbReference>
<evidence type="ECO:0000256" key="1">
    <source>
        <dbReference type="SAM" id="MobiDB-lite"/>
    </source>
</evidence>
<gene>
    <name evidence="2" type="ORF">GCM10014713_50860</name>
</gene>
<evidence type="ECO:0000313" key="3">
    <source>
        <dbReference type="Proteomes" id="UP000619486"/>
    </source>
</evidence>
<keyword evidence="3" id="KW-1185">Reference proteome</keyword>
<evidence type="ECO:0000313" key="2">
    <source>
        <dbReference type="EMBL" id="GGT50639.1"/>
    </source>
</evidence>
<feature type="region of interest" description="Disordered" evidence="1">
    <location>
        <begin position="20"/>
        <end position="47"/>
    </location>
</feature>
<dbReference type="AlphaFoldDB" id="A0A918HC83"/>
<reference evidence="2" key="2">
    <citation type="submission" date="2020-09" db="EMBL/GenBank/DDBJ databases">
        <authorList>
            <person name="Sun Q."/>
            <person name="Ohkuma M."/>
        </authorList>
    </citation>
    <scope>NUCLEOTIDE SEQUENCE</scope>
    <source>
        <strain evidence="2">JCM 3172</strain>
    </source>
</reference>
<feature type="compositionally biased region" description="Low complexity" evidence="1">
    <location>
        <begin position="20"/>
        <end position="31"/>
    </location>
</feature>
<feature type="compositionally biased region" description="Gly residues" evidence="1">
    <location>
        <begin position="32"/>
        <end position="45"/>
    </location>
</feature>
<reference evidence="2" key="1">
    <citation type="journal article" date="2014" name="Int. J. Syst. Evol. Microbiol.">
        <title>Complete genome sequence of Corynebacterium casei LMG S-19264T (=DSM 44701T), isolated from a smear-ripened cheese.</title>
        <authorList>
            <consortium name="US DOE Joint Genome Institute (JGI-PGF)"/>
            <person name="Walter F."/>
            <person name="Albersmeier A."/>
            <person name="Kalinowski J."/>
            <person name="Ruckert C."/>
        </authorList>
    </citation>
    <scope>NUCLEOTIDE SEQUENCE</scope>
    <source>
        <strain evidence="2">JCM 3172</strain>
    </source>
</reference>
<protein>
    <submittedName>
        <fullName evidence="2">Uncharacterized protein</fullName>
    </submittedName>
</protein>
<dbReference type="Proteomes" id="UP000619486">
    <property type="component" value="Unassembled WGS sequence"/>
</dbReference>